<keyword evidence="2" id="KW-1185">Reference proteome</keyword>
<evidence type="ECO:0000313" key="1">
    <source>
        <dbReference type="EMBL" id="KAJ7202601.1"/>
    </source>
</evidence>
<dbReference type="Proteomes" id="UP001219525">
    <property type="component" value="Unassembled WGS sequence"/>
</dbReference>
<dbReference type="AlphaFoldDB" id="A0AAD6V4Z4"/>
<sequence>MRGQIVTHATRLLPYIPAYIHPATKQSSNNACLARLGSTQGHRLLPALPLSPHPRALQSALDTAPQAFGNPDGRPTAVYQVPDACVRHAARARGRPGGSREYLKNVTAAWDGTSTSTDMVADLTLGAFLVSRPMPAVVC</sequence>
<accession>A0AAD6V4Z4</accession>
<evidence type="ECO:0000313" key="2">
    <source>
        <dbReference type="Proteomes" id="UP001219525"/>
    </source>
</evidence>
<organism evidence="1 2">
    <name type="scientific">Mycena pura</name>
    <dbReference type="NCBI Taxonomy" id="153505"/>
    <lineage>
        <taxon>Eukaryota</taxon>
        <taxon>Fungi</taxon>
        <taxon>Dikarya</taxon>
        <taxon>Basidiomycota</taxon>
        <taxon>Agaricomycotina</taxon>
        <taxon>Agaricomycetes</taxon>
        <taxon>Agaricomycetidae</taxon>
        <taxon>Agaricales</taxon>
        <taxon>Marasmiineae</taxon>
        <taxon>Mycenaceae</taxon>
        <taxon>Mycena</taxon>
    </lineage>
</organism>
<protein>
    <submittedName>
        <fullName evidence="1">Uncharacterized protein</fullName>
    </submittedName>
</protein>
<reference evidence="1" key="1">
    <citation type="submission" date="2023-03" db="EMBL/GenBank/DDBJ databases">
        <title>Massive genome expansion in bonnet fungi (Mycena s.s.) driven by repeated elements and novel gene families across ecological guilds.</title>
        <authorList>
            <consortium name="Lawrence Berkeley National Laboratory"/>
            <person name="Harder C.B."/>
            <person name="Miyauchi S."/>
            <person name="Viragh M."/>
            <person name="Kuo A."/>
            <person name="Thoen E."/>
            <person name="Andreopoulos B."/>
            <person name="Lu D."/>
            <person name="Skrede I."/>
            <person name="Drula E."/>
            <person name="Henrissat B."/>
            <person name="Morin E."/>
            <person name="Kohler A."/>
            <person name="Barry K."/>
            <person name="LaButti K."/>
            <person name="Morin E."/>
            <person name="Salamov A."/>
            <person name="Lipzen A."/>
            <person name="Mereny Z."/>
            <person name="Hegedus B."/>
            <person name="Baldrian P."/>
            <person name="Stursova M."/>
            <person name="Weitz H."/>
            <person name="Taylor A."/>
            <person name="Grigoriev I.V."/>
            <person name="Nagy L.G."/>
            <person name="Martin F."/>
            <person name="Kauserud H."/>
        </authorList>
    </citation>
    <scope>NUCLEOTIDE SEQUENCE</scope>
    <source>
        <strain evidence="1">9144</strain>
    </source>
</reference>
<proteinExistence type="predicted"/>
<dbReference type="EMBL" id="JARJCW010000054">
    <property type="protein sequence ID" value="KAJ7202601.1"/>
    <property type="molecule type" value="Genomic_DNA"/>
</dbReference>
<gene>
    <name evidence="1" type="ORF">GGX14DRAFT_570707</name>
</gene>
<name>A0AAD6V4Z4_9AGAR</name>
<comment type="caution">
    <text evidence="1">The sequence shown here is derived from an EMBL/GenBank/DDBJ whole genome shotgun (WGS) entry which is preliminary data.</text>
</comment>